<proteinExistence type="predicted"/>
<reference evidence="1 2" key="1">
    <citation type="journal article" date="2019" name="Nat. Microbiol.">
        <title>Mediterranean grassland soil C-N compound turnover is dependent on rainfall and depth, and is mediated by genomically divergent microorganisms.</title>
        <authorList>
            <person name="Diamond S."/>
            <person name="Andeer P.F."/>
            <person name="Li Z."/>
            <person name="Crits-Christoph A."/>
            <person name="Burstein D."/>
            <person name="Anantharaman K."/>
            <person name="Lane K.R."/>
            <person name="Thomas B.C."/>
            <person name="Pan C."/>
            <person name="Northen T.R."/>
            <person name="Banfield J.F."/>
        </authorList>
    </citation>
    <scope>NUCLEOTIDE SEQUENCE [LARGE SCALE GENOMIC DNA]</scope>
    <source>
        <strain evidence="1">NP_4</strain>
    </source>
</reference>
<gene>
    <name evidence="1" type="ORF">E6H01_09560</name>
</gene>
<comment type="caution">
    <text evidence="1">The sequence shown here is derived from an EMBL/GenBank/DDBJ whole genome shotgun (WGS) entry which is preliminary data.</text>
</comment>
<sequence length="292" mass="31252">MRARALLRVLSVSRRLAGFFIEPHRGNVLATYDRSCYLNLDGQIVALVAPALLNGPLNLVVEMDAWQDRVAPGAVAASSGIEIGLHDAAVWDATLRAWPEEQFPTLRRHLPTLQRLLDMEAPEGGLARAVSRPNASTTALERRAEAAIVELARGLQRRDAILVSRAAGALAGMGPGLTPSGDDVLVGGLLAFALHADDSRVMRQAIISAVRDRTTRISMAYLEAAARGEASESWHRLVAALASHEAERIAIAARGVMAFGETSGSDMLAGFLLTLDALLPQNAERRTQNADS</sequence>
<dbReference type="Proteomes" id="UP000319353">
    <property type="component" value="Unassembled WGS sequence"/>
</dbReference>
<organism evidence="1 2">
    <name type="scientific">Candidatus Segetimicrobium genomatis</name>
    <dbReference type="NCBI Taxonomy" id="2569760"/>
    <lineage>
        <taxon>Bacteria</taxon>
        <taxon>Bacillati</taxon>
        <taxon>Candidatus Sysuimicrobiota</taxon>
        <taxon>Candidatus Sysuimicrobiia</taxon>
        <taxon>Candidatus Sysuimicrobiales</taxon>
        <taxon>Candidatus Segetimicrobiaceae</taxon>
        <taxon>Candidatus Segetimicrobium</taxon>
    </lineage>
</organism>
<dbReference type="Pfam" id="PF11392">
    <property type="entry name" value="AllH"/>
    <property type="match status" value="1"/>
</dbReference>
<evidence type="ECO:0000313" key="2">
    <source>
        <dbReference type="Proteomes" id="UP000319353"/>
    </source>
</evidence>
<accession>A0A537KXS3</accession>
<name>A0A537KXS3_9BACT</name>
<evidence type="ECO:0000313" key="1">
    <source>
        <dbReference type="EMBL" id="TMJ00531.1"/>
    </source>
</evidence>
<dbReference type="AlphaFoldDB" id="A0A537KXS3"/>
<dbReference type="EMBL" id="VBAL01000114">
    <property type="protein sequence ID" value="TMJ00531.1"/>
    <property type="molecule type" value="Genomic_DNA"/>
</dbReference>
<protein>
    <submittedName>
        <fullName evidence="1">DUF2877 domain-containing protein</fullName>
    </submittedName>
</protein>
<dbReference type="InterPro" id="IPR021530">
    <property type="entry name" value="AllH-like"/>
</dbReference>